<comment type="subcellular location">
    <subcellularLocation>
        <location evidence="1">Membrane</location>
    </subcellularLocation>
</comment>
<dbReference type="Proteomes" id="UP001467690">
    <property type="component" value="Unassembled WGS sequence"/>
</dbReference>
<evidence type="ECO:0000256" key="6">
    <source>
        <dbReference type="SAM" id="Phobius"/>
    </source>
</evidence>
<feature type="domain" description="HAMP" evidence="8">
    <location>
        <begin position="164"/>
        <end position="218"/>
    </location>
</feature>
<accession>A0ABV1RDM0</accession>
<sequence length="495" mass="54517">MQSIAKKVLVVLLIVNFVVLGIAAFWTMTIQTSDENDRYDANKAEVVKQLQVILQDPVFSYDFPLIQSIIDAYMPDPIIAQVKVTDHRDKDMAETKLKQEVELDGQARWYEINSNDGELIGKVKIAFSRSAVDERLSSQWNQKWTSMFISMIVLSILLLILIRKVVVEPLTQVSNVLRDIAAGGGDLTQRIPVKTNDEIGTLANNFNSFIQKIQDIIADVAQGASGLGGLSSTISDVCHKTTMNTHEQKEQTEHSLNYLKQLSEATGEIAQNAELTASSTTEAFDMAAQSRSDVQTNLEHVQQLVDELENNAKVASELKSASENIGGVLDVIKGIAEQTNLLALNAAIEAARAGETGRGFAVVADEVRSLASKTRQSTEEIESIIASLQSRADDSYKASYRSKELVSETIESTEKTVQSFKAISDKMSGINDMIIQIASATEEQSLLTKEVSQGIEHLLDGATQLASETNELEHSTRAMIEVEQQLSEQIKQFKY</sequence>
<comment type="similarity">
    <text evidence="3">Belongs to the methyl-accepting chemotaxis (MCP) protein family.</text>
</comment>
<feature type="coiled-coil region" evidence="5">
    <location>
        <begin position="291"/>
        <end position="325"/>
    </location>
</feature>
<dbReference type="CDD" id="cd06225">
    <property type="entry name" value="HAMP"/>
    <property type="match status" value="1"/>
</dbReference>
<proteinExistence type="inferred from homology"/>
<gene>
    <name evidence="9" type="ORF">ABS311_03955</name>
</gene>
<comment type="caution">
    <text evidence="9">The sequence shown here is derived from an EMBL/GenBank/DDBJ whole genome shotgun (WGS) entry which is preliminary data.</text>
</comment>
<dbReference type="PANTHER" id="PTHR32089">
    <property type="entry name" value="METHYL-ACCEPTING CHEMOTAXIS PROTEIN MCPB"/>
    <property type="match status" value="1"/>
</dbReference>
<dbReference type="RefSeq" id="WP_143870175.1">
    <property type="nucleotide sequence ID" value="NZ_CP041660.1"/>
</dbReference>
<dbReference type="PANTHER" id="PTHR32089:SF112">
    <property type="entry name" value="LYSOZYME-LIKE PROTEIN-RELATED"/>
    <property type="match status" value="1"/>
</dbReference>
<dbReference type="PROSITE" id="PS50885">
    <property type="entry name" value="HAMP"/>
    <property type="match status" value="1"/>
</dbReference>
<keyword evidence="6" id="KW-0812">Transmembrane</keyword>
<name>A0ABV1RDM0_9ALTE</name>
<reference evidence="9 10" key="1">
    <citation type="submission" date="2024-06" db="EMBL/GenBank/DDBJ databases">
        <authorList>
            <person name="Chen R.Y."/>
        </authorList>
    </citation>
    <scope>NUCLEOTIDE SEQUENCE [LARGE SCALE GENOMIC DNA]</scope>
    <source>
        <strain evidence="9 10">D2</strain>
    </source>
</reference>
<dbReference type="PRINTS" id="PR00260">
    <property type="entry name" value="CHEMTRNSDUCR"/>
</dbReference>
<dbReference type="SMART" id="SM00283">
    <property type="entry name" value="MA"/>
    <property type="match status" value="1"/>
</dbReference>
<keyword evidence="2 4" id="KW-0807">Transducer</keyword>
<keyword evidence="5" id="KW-0175">Coiled coil</keyword>
<evidence type="ECO:0000256" key="5">
    <source>
        <dbReference type="SAM" id="Coils"/>
    </source>
</evidence>
<keyword evidence="10" id="KW-1185">Reference proteome</keyword>
<evidence type="ECO:0000313" key="9">
    <source>
        <dbReference type="EMBL" id="MER2491031.1"/>
    </source>
</evidence>
<dbReference type="InterPro" id="IPR004089">
    <property type="entry name" value="MCPsignal_dom"/>
</dbReference>
<dbReference type="SUPFAM" id="SSF58104">
    <property type="entry name" value="Methyl-accepting chemotaxis protein (MCP) signaling domain"/>
    <property type="match status" value="1"/>
</dbReference>
<feature type="transmembrane region" description="Helical" evidence="6">
    <location>
        <begin position="7"/>
        <end position="28"/>
    </location>
</feature>
<keyword evidence="6" id="KW-0472">Membrane</keyword>
<evidence type="ECO:0000259" key="7">
    <source>
        <dbReference type="PROSITE" id="PS50111"/>
    </source>
</evidence>
<dbReference type="Pfam" id="PF00672">
    <property type="entry name" value="HAMP"/>
    <property type="match status" value="1"/>
</dbReference>
<keyword evidence="6" id="KW-1133">Transmembrane helix</keyword>
<dbReference type="SMART" id="SM00304">
    <property type="entry name" value="HAMP"/>
    <property type="match status" value="1"/>
</dbReference>
<evidence type="ECO:0000313" key="10">
    <source>
        <dbReference type="Proteomes" id="UP001467690"/>
    </source>
</evidence>
<protein>
    <submittedName>
        <fullName evidence="9">Methyl-accepting chemotaxis protein</fullName>
    </submittedName>
</protein>
<evidence type="ECO:0000256" key="1">
    <source>
        <dbReference type="ARBA" id="ARBA00004370"/>
    </source>
</evidence>
<evidence type="ECO:0000256" key="4">
    <source>
        <dbReference type="PROSITE-ProRule" id="PRU00284"/>
    </source>
</evidence>
<evidence type="ECO:0000256" key="3">
    <source>
        <dbReference type="ARBA" id="ARBA00029447"/>
    </source>
</evidence>
<dbReference type="InterPro" id="IPR003660">
    <property type="entry name" value="HAMP_dom"/>
</dbReference>
<dbReference type="CDD" id="cd11386">
    <property type="entry name" value="MCP_signal"/>
    <property type="match status" value="1"/>
</dbReference>
<dbReference type="Pfam" id="PF00015">
    <property type="entry name" value="MCPsignal"/>
    <property type="match status" value="1"/>
</dbReference>
<dbReference type="EMBL" id="JBELOE010000078">
    <property type="protein sequence ID" value="MER2491031.1"/>
    <property type="molecule type" value="Genomic_DNA"/>
</dbReference>
<feature type="domain" description="Methyl-accepting transducer" evidence="7">
    <location>
        <begin position="223"/>
        <end position="459"/>
    </location>
</feature>
<dbReference type="PROSITE" id="PS50111">
    <property type="entry name" value="CHEMOTAXIS_TRANSDUC_2"/>
    <property type="match status" value="1"/>
</dbReference>
<organism evidence="9 10">
    <name type="scientific">Catenovulum sediminis</name>
    <dbReference type="NCBI Taxonomy" id="1740262"/>
    <lineage>
        <taxon>Bacteria</taxon>
        <taxon>Pseudomonadati</taxon>
        <taxon>Pseudomonadota</taxon>
        <taxon>Gammaproteobacteria</taxon>
        <taxon>Alteromonadales</taxon>
        <taxon>Alteromonadaceae</taxon>
        <taxon>Catenovulum</taxon>
    </lineage>
</organism>
<dbReference type="Gene3D" id="1.10.287.950">
    <property type="entry name" value="Methyl-accepting chemotaxis protein"/>
    <property type="match status" value="1"/>
</dbReference>
<evidence type="ECO:0000256" key="2">
    <source>
        <dbReference type="ARBA" id="ARBA00023224"/>
    </source>
</evidence>
<evidence type="ECO:0000259" key="8">
    <source>
        <dbReference type="PROSITE" id="PS50885"/>
    </source>
</evidence>
<dbReference type="InterPro" id="IPR004090">
    <property type="entry name" value="Chemotax_Me-accpt_rcpt"/>
</dbReference>